<keyword evidence="1" id="KW-0175">Coiled coil</keyword>
<name>A0AAF3F5D5_9BILA</name>
<sequence length="172" mass="19838">MAPPLGQITSELQIQYPKSIYLLRGIHELVRINKNVEEQEINKNVEEQEINKKEMASMTVAFNCTNEDWMGISFEQFFRCVTRKRDGATKHSNKVSVHCCCAQQSAQQQSSRRRLPVYRNAGCVLKISEQLVAFFPRNESTRKRLEKTNRLWDSSFKQTISVKSGGPLIRPC</sequence>
<reference evidence="3" key="1">
    <citation type="submission" date="2024-02" db="UniProtKB">
        <authorList>
            <consortium name="WormBaseParasite"/>
        </authorList>
    </citation>
    <scope>IDENTIFICATION</scope>
</reference>
<organism evidence="2 3">
    <name type="scientific">Mesorhabditis belari</name>
    <dbReference type="NCBI Taxonomy" id="2138241"/>
    <lineage>
        <taxon>Eukaryota</taxon>
        <taxon>Metazoa</taxon>
        <taxon>Ecdysozoa</taxon>
        <taxon>Nematoda</taxon>
        <taxon>Chromadorea</taxon>
        <taxon>Rhabditida</taxon>
        <taxon>Rhabditina</taxon>
        <taxon>Rhabditomorpha</taxon>
        <taxon>Rhabditoidea</taxon>
        <taxon>Rhabditidae</taxon>
        <taxon>Mesorhabditinae</taxon>
        <taxon>Mesorhabditis</taxon>
    </lineage>
</organism>
<evidence type="ECO:0000256" key="1">
    <source>
        <dbReference type="SAM" id="Coils"/>
    </source>
</evidence>
<evidence type="ECO:0000313" key="3">
    <source>
        <dbReference type="WBParaSite" id="MBELARI_LOCUS21707"/>
    </source>
</evidence>
<accession>A0AAF3F5D5</accession>
<dbReference type="Proteomes" id="UP000887575">
    <property type="component" value="Unassembled WGS sequence"/>
</dbReference>
<evidence type="ECO:0000313" key="2">
    <source>
        <dbReference type="Proteomes" id="UP000887575"/>
    </source>
</evidence>
<keyword evidence="2" id="KW-1185">Reference proteome</keyword>
<dbReference type="AlphaFoldDB" id="A0AAF3F5D5"/>
<proteinExistence type="predicted"/>
<feature type="coiled-coil region" evidence="1">
    <location>
        <begin position="29"/>
        <end position="56"/>
    </location>
</feature>
<dbReference type="WBParaSite" id="MBELARI_LOCUS21707">
    <property type="protein sequence ID" value="MBELARI_LOCUS21707"/>
    <property type="gene ID" value="MBELARI_LOCUS21707"/>
</dbReference>
<protein>
    <submittedName>
        <fullName evidence="3">Uncharacterized protein</fullName>
    </submittedName>
</protein>